<feature type="transmembrane region" description="Helical" evidence="2">
    <location>
        <begin position="123"/>
        <end position="143"/>
    </location>
</feature>
<feature type="compositionally biased region" description="Low complexity" evidence="1">
    <location>
        <begin position="156"/>
        <end position="173"/>
    </location>
</feature>
<keyword evidence="4" id="KW-1185">Reference proteome</keyword>
<dbReference type="AlphaFoldDB" id="A0A3N0BZA9"/>
<dbReference type="OrthoDB" id="4883227at2"/>
<accession>A0A3N0BZA9</accession>
<name>A0A3N0BZA9_9MICC</name>
<feature type="region of interest" description="Disordered" evidence="1">
    <location>
        <begin position="194"/>
        <end position="213"/>
    </location>
</feature>
<sequence length="330" mass="33983">MILFIAVALWIVWVAPYVLRNGGHQLQPAADFLADVMDIEPADPQAGKILKMTAWQETPMTNRHSTPTAAGSTAAGGTDAVRAAVPALKIRYGRLVLALAGVLSLLTGVVSAVLGVVGVGSGWLPVGALLGSAAAVFLLRRLAIRDRRRRMNAAFRDAMSAPARTAPTGPARRQSTDAPRAAAGTGRRETTLFDAQAAPAVPQPGVNPGPKPLTAQDLRAAALAEAAASGDTVAAGDATGPAQAGTEGSSWEPVEVPKPTYVQAPKAERAAPGPLDLPEAPKAVGKPSLKQAAARPAAVELRTEDISDQPAGKAQSALSNLDDVLQRRRA</sequence>
<feature type="region of interest" description="Disordered" evidence="1">
    <location>
        <begin position="156"/>
        <end position="188"/>
    </location>
</feature>
<keyword evidence="2" id="KW-1133">Transmembrane helix</keyword>
<dbReference type="Proteomes" id="UP000273807">
    <property type="component" value="Unassembled WGS sequence"/>
</dbReference>
<feature type="region of interest" description="Disordered" evidence="1">
    <location>
        <begin position="232"/>
        <end position="330"/>
    </location>
</feature>
<reference evidence="3 4" key="1">
    <citation type="submission" date="2018-10" db="EMBL/GenBank/DDBJ databases">
        <title>Genome sequencing of Arthrobacter oryzae TNB02.</title>
        <authorList>
            <person name="Cho Y.-J."/>
            <person name="Cho A."/>
            <person name="Kim O.-S."/>
        </authorList>
    </citation>
    <scope>NUCLEOTIDE SEQUENCE [LARGE SCALE GENOMIC DNA]</scope>
    <source>
        <strain evidence="3 4">TNB02</strain>
    </source>
</reference>
<gene>
    <name evidence="3" type="ORF">D7003_10215</name>
</gene>
<keyword evidence="2" id="KW-0472">Membrane</keyword>
<feature type="transmembrane region" description="Helical" evidence="2">
    <location>
        <begin position="95"/>
        <end position="117"/>
    </location>
</feature>
<keyword evidence="2" id="KW-0812">Transmembrane</keyword>
<evidence type="ECO:0000313" key="4">
    <source>
        <dbReference type="Proteomes" id="UP000273807"/>
    </source>
</evidence>
<proteinExistence type="predicted"/>
<organism evidence="3 4">
    <name type="scientific">Arthrobacter oryzae</name>
    <dbReference type="NCBI Taxonomy" id="409290"/>
    <lineage>
        <taxon>Bacteria</taxon>
        <taxon>Bacillati</taxon>
        <taxon>Actinomycetota</taxon>
        <taxon>Actinomycetes</taxon>
        <taxon>Micrococcales</taxon>
        <taxon>Micrococcaceae</taxon>
        <taxon>Arthrobacter</taxon>
    </lineage>
</organism>
<evidence type="ECO:0000313" key="3">
    <source>
        <dbReference type="EMBL" id="RNL55330.1"/>
    </source>
</evidence>
<protein>
    <submittedName>
        <fullName evidence="3">Uncharacterized protein</fullName>
    </submittedName>
</protein>
<evidence type="ECO:0000256" key="2">
    <source>
        <dbReference type="SAM" id="Phobius"/>
    </source>
</evidence>
<feature type="compositionally biased region" description="Pro residues" evidence="1">
    <location>
        <begin position="201"/>
        <end position="211"/>
    </location>
</feature>
<dbReference type="EMBL" id="RBED01000094">
    <property type="protein sequence ID" value="RNL55330.1"/>
    <property type="molecule type" value="Genomic_DNA"/>
</dbReference>
<evidence type="ECO:0000256" key="1">
    <source>
        <dbReference type="SAM" id="MobiDB-lite"/>
    </source>
</evidence>
<comment type="caution">
    <text evidence="3">The sequence shown here is derived from an EMBL/GenBank/DDBJ whole genome shotgun (WGS) entry which is preliminary data.</text>
</comment>